<sequence>MTETIRIDLDEVKVHRNAGEYHFKGRARSSLGHEVVGHGPNLTNLVAILREENPHFEGLLEVYRGDTLCFNPMPLKTAFCKGPMPKQFRKETSA</sequence>
<accession>A0A1M5MDI7</accession>
<proteinExistence type="predicted"/>
<evidence type="ECO:0000313" key="2">
    <source>
        <dbReference type="Proteomes" id="UP000184074"/>
    </source>
</evidence>
<dbReference type="OrthoDB" id="7865669at2"/>
<dbReference type="Proteomes" id="UP000184074">
    <property type="component" value="Unassembled WGS sequence"/>
</dbReference>
<evidence type="ECO:0000313" key="1">
    <source>
        <dbReference type="EMBL" id="SHG75296.1"/>
    </source>
</evidence>
<reference evidence="1 2" key="1">
    <citation type="submission" date="2016-11" db="EMBL/GenBank/DDBJ databases">
        <authorList>
            <person name="Jaros S."/>
            <person name="Januszkiewicz K."/>
            <person name="Wedrychowicz H."/>
        </authorList>
    </citation>
    <scope>NUCLEOTIDE SEQUENCE [LARGE SCALE GENOMIC DNA]</scope>
    <source>
        <strain evidence="1 2">DSM 28715</strain>
    </source>
</reference>
<dbReference type="EMBL" id="FQXB01000001">
    <property type="protein sequence ID" value="SHG75296.1"/>
    <property type="molecule type" value="Genomic_DNA"/>
</dbReference>
<organism evidence="1 2">
    <name type="scientific">Cognatiyoonia sediminum</name>
    <dbReference type="NCBI Taxonomy" id="1508389"/>
    <lineage>
        <taxon>Bacteria</taxon>
        <taxon>Pseudomonadati</taxon>
        <taxon>Pseudomonadota</taxon>
        <taxon>Alphaproteobacteria</taxon>
        <taxon>Rhodobacterales</taxon>
        <taxon>Paracoccaceae</taxon>
        <taxon>Cognatiyoonia</taxon>
    </lineage>
</organism>
<keyword evidence="2" id="KW-1185">Reference proteome</keyword>
<protein>
    <submittedName>
        <fullName evidence="1">Uncharacterized protein</fullName>
    </submittedName>
</protein>
<dbReference type="RefSeq" id="WP_072899435.1">
    <property type="nucleotide sequence ID" value="NZ_FQXB01000001.1"/>
</dbReference>
<dbReference type="AlphaFoldDB" id="A0A1M5MDI7"/>
<name>A0A1M5MDI7_9RHOB</name>
<gene>
    <name evidence="1" type="ORF">SAMN05444003_0773</name>
</gene>